<sequence length="286" mass="32075">MSQIKIEVDADNLLGRQFTELERQQLPYAVVQAVNATAFEIRQVWQRTAARVFDRPVALTRNAVLYRRAGSTGGRGGFGTTNRPYAEIWIRDDAFKGNPPSKYLRAQVDGGERRKKGFEVLLQQKGVLPAGMFAVAGRGAKLDAFGNVPAGTVTRLLSQLGAARDAYQNETPTSRKRRTSESSRAEYLGRGRKGNMAVVSRTVRRGGRYFALQRQRGKLPPGIYERIGTGFGSAVRSVFVFTRRAQYTPRYDIYGLAQRSWDKLMPFHFNRELDKAMQTAFARGGR</sequence>
<dbReference type="RefSeq" id="WP_089112201.1">
    <property type="nucleotide sequence ID" value="NZ_LOKL01000002.1"/>
</dbReference>
<dbReference type="Proteomes" id="UP000825388">
    <property type="component" value="Unassembled WGS sequence"/>
</dbReference>
<organism evidence="2 3">
    <name type="scientific">Xanthomonas citri pv. sesbaniae</name>
    <dbReference type="NCBI Taxonomy" id="473425"/>
    <lineage>
        <taxon>Bacteria</taxon>
        <taxon>Pseudomonadati</taxon>
        <taxon>Pseudomonadota</taxon>
        <taxon>Gammaproteobacteria</taxon>
        <taxon>Lysobacterales</taxon>
        <taxon>Lysobacteraceae</taxon>
        <taxon>Xanthomonas</taxon>
    </lineage>
</organism>
<comment type="caution">
    <text evidence="2">The sequence shown here is derived from an EMBL/GenBank/DDBJ whole genome shotgun (WGS) entry which is preliminary data.</text>
</comment>
<feature type="region of interest" description="Disordered" evidence="1">
    <location>
        <begin position="164"/>
        <end position="187"/>
    </location>
</feature>
<accession>A0AAW4RJD0</accession>
<dbReference type="EMBL" id="LOKL01000002">
    <property type="protein sequence ID" value="MBZ3922914.1"/>
    <property type="molecule type" value="Genomic_DNA"/>
</dbReference>
<gene>
    <name evidence="2" type="ORF">Xseb_04320</name>
</gene>
<name>A0AAW4RJD0_XANCI</name>
<evidence type="ECO:0000313" key="2">
    <source>
        <dbReference type="EMBL" id="MBZ3922914.1"/>
    </source>
</evidence>
<proteinExistence type="predicted"/>
<dbReference type="AlphaFoldDB" id="A0AAW4RJD0"/>
<reference evidence="2" key="1">
    <citation type="submission" date="2015-12" db="EMBL/GenBank/DDBJ databases">
        <authorList>
            <person name="Bansal K."/>
            <person name="Midha S."/>
            <person name="Patil P.B."/>
        </authorList>
    </citation>
    <scope>NUCLEOTIDE SEQUENCE</scope>
    <source>
        <strain evidence="2">LMG867</strain>
    </source>
</reference>
<protein>
    <recommendedName>
        <fullName evidence="4">Phage protein</fullName>
    </recommendedName>
</protein>
<evidence type="ECO:0008006" key="4">
    <source>
        <dbReference type="Google" id="ProtNLM"/>
    </source>
</evidence>
<evidence type="ECO:0000256" key="1">
    <source>
        <dbReference type="SAM" id="MobiDB-lite"/>
    </source>
</evidence>
<evidence type="ECO:0000313" key="3">
    <source>
        <dbReference type="Proteomes" id="UP000825388"/>
    </source>
</evidence>